<gene>
    <name evidence="1" type="ORF">LCL61_31845</name>
</gene>
<name>A0ACD5BL85_9PSEU</name>
<keyword evidence="2" id="KW-1185">Reference proteome</keyword>
<dbReference type="Proteomes" id="UP001456344">
    <property type="component" value="Chromosome"/>
</dbReference>
<organism evidence="1 2">
    <name type="scientific">Amycolatopsis coloradensis</name>
    <dbReference type="NCBI Taxonomy" id="76021"/>
    <lineage>
        <taxon>Bacteria</taxon>
        <taxon>Bacillati</taxon>
        <taxon>Actinomycetota</taxon>
        <taxon>Actinomycetes</taxon>
        <taxon>Pseudonocardiales</taxon>
        <taxon>Pseudonocardiaceae</taxon>
        <taxon>Amycolatopsis</taxon>
    </lineage>
</organism>
<accession>A0ACD5BL85</accession>
<reference evidence="1" key="1">
    <citation type="submission" date="2023-10" db="EMBL/GenBank/DDBJ databases">
        <title>Whole genome sequencing of actinobacterial strain Amycolatopsis sp. (BCA-696) identifies the underlying plant growth-promoting genes.</title>
        <authorList>
            <person name="Gandham P."/>
            <person name="Vadla N."/>
            <person name="Saji A."/>
            <person name="Srinivas V."/>
            <person name="Ruperao P."/>
            <person name="Selvanayagam S."/>
            <person name="Saxena R.K."/>
            <person name="Rathore A."/>
            <person name="Gopalakrishnan S."/>
            <person name="Thakur V."/>
        </authorList>
    </citation>
    <scope>NUCLEOTIDE SEQUENCE</scope>
    <source>
        <strain evidence="1">BCA-696</strain>
    </source>
</reference>
<evidence type="ECO:0000313" key="1">
    <source>
        <dbReference type="EMBL" id="WYW20151.1"/>
    </source>
</evidence>
<protein>
    <submittedName>
        <fullName evidence="1">Uncharacterized protein</fullName>
    </submittedName>
</protein>
<dbReference type="EMBL" id="CP150484">
    <property type="protein sequence ID" value="WYW20151.1"/>
    <property type="molecule type" value="Genomic_DNA"/>
</dbReference>
<sequence length="177" mass="18230">MAVIPEHHDENGGGEDLPKPVFADPGGRRRVVRRIAIGAGAAASYGALLLFALSGVPDLPAALGPRPVPGPEMTPPPPTTTPPTTTDGPRTASPPESWGAPEPVRENSPTSARPAPIRTTASPASPDTRAPAASSQSGSDRRNRRAPEDPPSKAKTTPPKSGTPTPGSPRFVVRSLR</sequence>
<evidence type="ECO:0000313" key="2">
    <source>
        <dbReference type="Proteomes" id="UP001456344"/>
    </source>
</evidence>
<proteinExistence type="predicted"/>